<accession>A0A9P8F0J3</accession>
<dbReference type="InterPro" id="IPR002423">
    <property type="entry name" value="Cpn60/GroEL/TCP-1"/>
</dbReference>
<dbReference type="GO" id="GO:0010008">
    <property type="term" value="C:endosome membrane"/>
    <property type="evidence" value="ECO:0007669"/>
    <property type="project" value="TreeGrafter"/>
</dbReference>
<gene>
    <name evidence="2" type="ORF">KCU98_g21248</name>
</gene>
<dbReference type="Gene3D" id="3.50.7.10">
    <property type="entry name" value="GroEL"/>
    <property type="match status" value="1"/>
</dbReference>
<dbReference type="InterPro" id="IPR027409">
    <property type="entry name" value="GroEL-like_apical_dom_sf"/>
</dbReference>
<dbReference type="AlphaFoldDB" id="A0A9P8F0J3"/>
<reference evidence="2" key="2">
    <citation type="submission" date="2021-08" db="EMBL/GenBank/DDBJ databases">
        <authorList>
            <person name="Gostincar C."/>
            <person name="Sun X."/>
            <person name="Song Z."/>
            <person name="Gunde-Cimerman N."/>
        </authorList>
    </citation>
    <scope>NUCLEOTIDE SEQUENCE</scope>
    <source>
        <strain evidence="2">EXF-9298</strain>
    </source>
</reference>
<sequence>MRKQRNPSIGSVGISRPSPRRSRSQNMMKTFEAGVNDPSVFDIFNPVLADQAQVKRSSGMHGLNAPAIELNRASLQHVERLLTQLLKESAIPRRRHWQKALMPILLQCPNDVDPDVQNGDDMDIRNYIKIKKVPGGKPGDTSYVSGVVFSKNIALKGMRRSFVRPRIVIISFAIEYARHNHHFMSLEPVIAQEREYLRNLVGRIVALKPQILLVQRNVSGLALNMLQEAGITVVYNIKESVLAAVARMTQTVLIKSIDKLSIDPSGLGQCSNFDVKTYVHGNIKKTFIWISGCQPDLGCTIVLRGAEMETLRQIKRITEFMCYVVYNLKLETCLMRDEFVLIPSSISTTKSTPPDISVTSKAVDVANLPATSTAPTQADVHSNTTEIPVRIEDEHPENKPNALNHLQELD</sequence>
<dbReference type="PANTHER" id="PTHR45748">
    <property type="entry name" value="1-PHOSPHATIDYLINOSITOL 3-PHOSPHATE 5-KINASE-RELATED"/>
    <property type="match status" value="1"/>
</dbReference>
<reference evidence="2" key="1">
    <citation type="journal article" date="2021" name="J Fungi (Basel)">
        <title>Virulence traits and population genomics of the black yeast Aureobasidium melanogenum.</title>
        <authorList>
            <person name="Cernosa A."/>
            <person name="Sun X."/>
            <person name="Gostincar C."/>
            <person name="Fang C."/>
            <person name="Gunde-Cimerman N."/>
            <person name="Song Z."/>
        </authorList>
    </citation>
    <scope>NUCLEOTIDE SEQUENCE</scope>
    <source>
        <strain evidence="2">EXF-9298</strain>
    </source>
</reference>
<dbReference type="GO" id="GO:0046854">
    <property type="term" value="P:phosphatidylinositol phosphate biosynthetic process"/>
    <property type="evidence" value="ECO:0007669"/>
    <property type="project" value="TreeGrafter"/>
</dbReference>
<evidence type="ECO:0000256" key="1">
    <source>
        <dbReference type="SAM" id="MobiDB-lite"/>
    </source>
</evidence>
<proteinExistence type="predicted"/>
<protein>
    <submittedName>
        <fullName evidence="2">Uncharacterized protein</fullName>
    </submittedName>
</protein>
<dbReference type="PANTHER" id="PTHR45748:SF7">
    <property type="entry name" value="1-PHOSPHATIDYLINOSITOL 3-PHOSPHATE 5-KINASE-RELATED"/>
    <property type="match status" value="1"/>
</dbReference>
<dbReference type="GO" id="GO:0005524">
    <property type="term" value="F:ATP binding"/>
    <property type="evidence" value="ECO:0007669"/>
    <property type="project" value="InterPro"/>
</dbReference>
<evidence type="ECO:0000313" key="3">
    <source>
        <dbReference type="Proteomes" id="UP000729357"/>
    </source>
</evidence>
<dbReference type="EMBL" id="JAHFXS010007277">
    <property type="protein sequence ID" value="KAG9926950.1"/>
    <property type="molecule type" value="Genomic_DNA"/>
</dbReference>
<dbReference type="InterPro" id="IPR027410">
    <property type="entry name" value="TCP-1-like_intermed_sf"/>
</dbReference>
<feature type="non-terminal residue" evidence="2">
    <location>
        <position position="410"/>
    </location>
</feature>
<feature type="region of interest" description="Disordered" evidence="1">
    <location>
        <begin position="1"/>
        <end position="23"/>
    </location>
</feature>
<name>A0A9P8F0J3_AURME</name>
<comment type="caution">
    <text evidence="2">The sequence shown here is derived from an EMBL/GenBank/DDBJ whole genome shotgun (WGS) entry which is preliminary data.</text>
</comment>
<keyword evidence="3" id="KW-1185">Reference proteome</keyword>
<dbReference type="GO" id="GO:0000329">
    <property type="term" value="C:fungal-type vacuole membrane"/>
    <property type="evidence" value="ECO:0007669"/>
    <property type="project" value="TreeGrafter"/>
</dbReference>
<dbReference type="Pfam" id="PF00118">
    <property type="entry name" value="Cpn60_TCP1"/>
    <property type="match status" value="1"/>
</dbReference>
<dbReference type="SUPFAM" id="SSF52029">
    <property type="entry name" value="GroEL apical domain-like"/>
    <property type="match status" value="1"/>
</dbReference>
<evidence type="ECO:0000313" key="2">
    <source>
        <dbReference type="EMBL" id="KAG9926950.1"/>
    </source>
</evidence>
<dbReference type="FunFam" id="3.50.7.10:FF:000007">
    <property type="entry name" value="1-phosphatidylinositol 3-phosphate 5-kinase isoform X1"/>
    <property type="match status" value="1"/>
</dbReference>
<organism evidence="2 3">
    <name type="scientific">Aureobasidium melanogenum</name>
    <name type="common">Aureobasidium pullulans var. melanogenum</name>
    <dbReference type="NCBI Taxonomy" id="46634"/>
    <lineage>
        <taxon>Eukaryota</taxon>
        <taxon>Fungi</taxon>
        <taxon>Dikarya</taxon>
        <taxon>Ascomycota</taxon>
        <taxon>Pezizomycotina</taxon>
        <taxon>Dothideomycetes</taxon>
        <taxon>Dothideomycetidae</taxon>
        <taxon>Dothideales</taxon>
        <taxon>Saccotheciaceae</taxon>
        <taxon>Aureobasidium</taxon>
    </lineage>
</organism>
<dbReference type="CDD" id="cd03334">
    <property type="entry name" value="Fab1_TCP"/>
    <property type="match status" value="1"/>
</dbReference>
<dbReference type="Proteomes" id="UP000729357">
    <property type="component" value="Unassembled WGS sequence"/>
</dbReference>
<dbReference type="SUPFAM" id="SSF54849">
    <property type="entry name" value="GroEL-intermediate domain like"/>
    <property type="match status" value="1"/>
</dbReference>
<dbReference type="GO" id="GO:0000285">
    <property type="term" value="F:1-phosphatidylinositol-3-phosphate 5-kinase activity"/>
    <property type="evidence" value="ECO:0007669"/>
    <property type="project" value="TreeGrafter"/>
</dbReference>